<accession>A0ACC2BMU4</accession>
<organism evidence="1 2">
    <name type="scientific">Diphasiastrum complanatum</name>
    <name type="common">Issler's clubmoss</name>
    <name type="synonym">Lycopodium complanatum</name>
    <dbReference type="NCBI Taxonomy" id="34168"/>
    <lineage>
        <taxon>Eukaryota</taxon>
        <taxon>Viridiplantae</taxon>
        <taxon>Streptophyta</taxon>
        <taxon>Embryophyta</taxon>
        <taxon>Tracheophyta</taxon>
        <taxon>Lycopodiopsida</taxon>
        <taxon>Lycopodiales</taxon>
        <taxon>Lycopodiaceae</taxon>
        <taxon>Lycopodioideae</taxon>
        <taxon>Diphasiastrum</taxon>
    </lineage>
</organism>
<evidence type="ECO:0000313" key="2">
    <source>
        <dbReference type="Proteomes" id="UP001162992"/>
    </source>
</evidence>
<dbReference type="EMBL" id="CM055105">
    <property type="protein sequence ID" value="KAJ7531093.1"/>
    <property type="molecule type" value="Genomic_DNA"/>
</dbReference>
<reference evidence="2" key="1">
    <citation type="journal article" date="2024" name="Proc. Natl. Acad. Sci. U.S.A.">
        <title>Extraordinary preservation of gene collinearity over three hundred million years revealed in homosporous lycophytes.</title>
        <authorList>
            <person name="Li C."/>
            <person name="Wickell D."/>
            <person name="Kuo L.Y."/>
            <person name="Chen X."/>
            <person name="Nie B."/>
            <person name="Liao X."/>
            <person name="Peng D."/>
            <person name="Ji J."/>
            <person name="Jenkins J."/>
            <person name="Williams M."/>
            <person name="Shu S."/>
            <person name="Plott C."/>
            <person name="Barry K."/>
            <person name="Rajasekar S."/>
            <person name="Grimwood J."/>
            <person name="Han X."/>
            <person name="Sun S."/>
            <person name="Hou Z."/>
            <person name="He W."/>
            <person name="Dai G."/>
            <person name="Sun C."/>
            <person name="Schmutz J."/>
            <person name="Leebens-Mack J.H."/>
            <person name="Li F.W."/>
            <person name="Wang L."/>
        </authorList>
    </citation>
    <scope>NUCLEOTIDE SEQUENCE [LARGE SCALE GENOMIC DNA]</scope>
    <source>
        <strain evidence="2">cv. PW_Plant_1</strain>
    </source>
</reference>
<keyword evidence="2" id="KW-1185">Reference proteome</keyword>
<gene>
    <name evidence="1" type="ORF">O6H91_14G032000</name>
</gene>
<dbReference type="Proteomes" id="UP001162992">
    <property type="component" value="Chromosome 14"/>
</dbReference>
<evidence type="ECO:0000313" key="1">
    <source>
        <dbReference type="EMBL" id="KAJ7531093.1"/>
    </source>
</evidence>
<sequence length="652" mass="73676">MVLPWVAFWRAISQLHEDGEHAILENRGKILFAASKIKSRRMHVLFALLLAWCVTVLLISVRGGVPSLPRYETVEQVFPVRLLMGWEQASFESYPILGKSDHSRITRAIKEEAHFEDDSTISVPGNTAAISNTLITTSTISEDASDRSVDIDHNSFVSVDTSNDRENNVVRTQTIQDQSGENLFRESRDEKFLIERNGRTITDISATVESASDGVDDNAQRDREENSEQEETNTEKIMNQNPTASDVEGEISQAENSVRIRNQEITCDRTHWRTDVCVVEGDVRVKAKSVELHTLGWSKKNVVETVKPYTRKWEMPLMGYIDEVRIESVDASSWQSNRTSMVCDVKHSVPAIIFSTGGYTGNVYHDFNDGLIPLYITSRHLHGEVVFLILDFHEWWLSRYGGVVRQLSHYPVVDLRNDHDTVRCFPEATVGLKIHDELAVNADQMPTGGSIKDFHRILQHAFTPDDESSSQVSAHEKKPKLVLIARRGSRSISNQDAVVNLVKRVGFEVDILEPNGGTKLEDIFTLLNSCDAMMGVHGAAMTHLLFMRPGTIFIQIIPLGTDGPALSFYGQPAMKLGLNYVEYKIKPQESSLRKQFKKNDKVLTNPEAIASKGWLELKRYYLDGQNVTPYLPRLKVTLQKALNRIKRRQSRS</sequence>
<name>A0ACC2BMU4_DIPCM</name>
<comment type="caution">
    <text evidence="1">The sequence shown here is derived from an EMBL/GenBank/DDBJ whole genome shotgun (WGS) entry which is preliminary data.</text>
</comment>
<protein>
    <submittedName>
        <fullName evidence="1">Uncharacterized protein</fullName>
    </submittedName>
</protein>
<proteinExistence type="predicted"/>